<dbReference type="AlphaFoldDB" id="A0A0D0E0T8"/>
<keyword evidence="2" id="KW-1185">Reference proteome</keyword>
<accession>A0A0D0E0T8</accession>
<dbReference type="EMBL" id="KN824951">
    <property type="protein sequence ID" value="KIK97136.1"/>
    <property type="molecule type" value="Genomic_DNA"/>
</dbReference>
<reference evidence="1 2" key="1">
    <citation type="submission" date="2014-04" db="EMBL/GenBank/DDBJ databases">
        <authorList>
            <consortium name="DOE Joint Genome Institute"/>
            <person name="Kuo A."/>
            <person name="Kohler A."/>
            <person name="Jargeat P."/>
            <person name="Nagy L.G."/>
            <person name="Floudas D."/>
            <person name="Copeland A."/>
            <person name="Barry K.W."/>
            <person name="Cichocki N."/>
            <person name="Veneault-Fourrey C."/>
            <person name="LaButti K."/>
            <person name="Lindquist E.A."/>
            <person name="Lipzen A."/>
            <person name="Lundell T."/>
            <person name="Morin E."/>
            <person name="Murat C."/>
            <person name="Sun H."/>
            <person name="Tunlid A."/>
            <person name="Henrissat B."/>
            <person name="Grigoriev I.V."/>
            <person name="Hibbett D.S."/>
            <person name="Martin F."/>
            <person name="Nordberg H.P."/>
            <person name="Cantor M.N."/>
            <person name="Hua S.X."/>
        </authorList>
    </citation>
    <scope>NUCLEOTIDE SEQUENCE [LARGE SCALE GENOMIC DNA]</scope>
    <source>
        <strain evidence="1 2">Ve08.2h10</strain>
    </source>
</reference>
<organism evidence="1 2">
    <name type="scientific">Paxillus rubicundulus Ve08.2h10</name>
    <dbReference type="NCBI Taxonomy" id="930991"/>
    <lineage>
        <taxon>Eukaryota</taxon>
        <taxon>Fungi</taxon>
        <taxon>Dikarya</taxon>
        <taxon>Basidiomycota</taxon>
        <taxon>Agaricomycotina</taxon>
        <taxon>Agaricomycetes</taxon>
        <taxon>Agaricomycetidae</taxon>
        <taxon>Boletales</taxon>
        <taxon>Paxilineae</taxon>
        <taxon>Paxillaceae</taxon>
        <taxon>Paxillus</taxon>
    </lineage>
</organism>
<gene>
    <name evidence="1" type="ORF">PAXRUDRAFT_136962</name>
</gene>
<sequence length="145" mass="17055">MCTEHICACPQWHNESTHYDCVFINTDTDGHKGMQGLEIAQVFCFFSFTLQGKYYPCAIIHWFDKVDNGPDEDTSMWIMRPAYRANHSPEYAVIHIDSIYQAAHLIPVYGPHFVPYNLHHHHSYDTFHVYYINKYADHHAFKIAF</sequence>
<proteinExistence type="predicted"/>
<dbReference type="InParanoid" id="A0A0D0E0T8"/>
<dbReference type="OrthoDB" id="3187773at2759"/>
<reference evidence="2" key="2">
    <citation type="submission" date="2015-01" db="EMBL/GenBank/DDBJ databases">
        <title>Evolutionary Origins and Diversification of the Mycorrhizal Mutualists.</title>
        <authorList>
            <consortium name="DOE Joint Genome Institute"/>
            <consortium name="Mycorrhizal Genomics Consortium"/>
            <person name="Kohler A."/>
            <person name="Kuo A."/>
            <person name="Nagy L.G."/>
            <person name="Floudas D."/>
            <person name="Copeland A."/>
            <person name="Barry K.W."/>
            <person name="Cichocki N."/>
            <person name="Veneault-Fourrey C."/>
            <person name="LaButti K."/>
            <person name="Lindquist E.A."/>
            <person name="Lipzen A."/>
            <person name="Lundell T."/>
            <person name="Morin E."/>
            <person name="Murat C."/>
            <person name="Riley R."/>
            <person name="Ohm R."/>
            <person name="Sun H."/>
            <person name="Tunlid A."/>
            <person name="Henrissat B."/>
            <person name="Grigoriev I.V."/>
            <person name="Hibbett D.S."/>
            <person name="Martin F."/>
        </authorList>
    </citation>
    <scope>NUCLEOTIDE SEQUENCE [LARGE SCALE GENOMIC DNA]</scope>
    <source>
        <strain evidence="2">Ve08.2h10</strain>
    </source>
</reference>
<dbReference type="Proteomes" id="UP000054538">
    <property type="component" value="Unassembled WGS sequence"/>
</dbReference>
<protein>
    <submittedName>
        <fullName evidence="1">Uncharacterized protein</fullName>
    </submittedName>
</protein>
<evidence type="ECO:0000313" key="1">
    <source>
        <dbReference type="EMBL" id="KIK97136.1"/>
    </source>
</evidence>
<name>A0A0D0E0T8_9AGAM</name>
<evidence type="ECO:0000313" key="2">
    <source>
        <dbReference type="Proteomes" id="UP000054538"/>
    </source>
</evidence>
<dbReference type="HOGENOM" id="CLU_006344_16_0_1"/>
<dbReference type="STRING" id="930991.A0A0D0E0T8"/>